<dbReference type="Proteomes" id="UP001156870">
    <property type="component" value="Unassembled WGS sequence"/>
</dbReference>
<dbReference type="SUPFAM" id="SSF54285">
    <property type="entry name" value="MoaD/ThiS"/>
    <property type="match status" value="1"/>
</dbReference>
<dbReference type="PANTHER" id="PTHR34472:SF1">
    <property type="entry name" value="SULFUR CARRIER PROTEIN THIS"/>
    <property type="match status" value="1"/>
</dbReference>
<dbReference type="InterPro" id="IPR016155">
    <property type="entry name" value="Mopterin_synth/thiamin_S_b"/>
</dbReference>
<sequence>MIRIVFNGVEHQLSETITLSTLTEKFAPKEQKFAVAVNEQFVPKSLYEETSVQDGDTIELLTPMVGG</sequence>
<evidence type="ECO:0000313" key="2">
    <source>
        <dbReference type="Proteomes" id="UP001156870"/>
    </source>
</evidence>
<accession>A0AA37T9F3</accession>
<organism evidence="1 2">
    <name type="scientific">Marinibactrum halimedae</name>
    <dbReference type="NCBI Taxonomy" id="1444977"/>
    <lineage>
        <taxon>Bacteria</taxon>
        <taxon>Pseudomonadati</taxon>
        <taxon>Pseudomonadota</taxon>
        <taxon>Gammaproteobacteria</taxon>
        <taxon>Cellvibrionales</taxon>
        <taxon>Cellvibrionaceae</taxon>
        <taxon>Marinibactrum</taxon>
    </lineage>
</organism>
<dbReference type="RefSeq" id="WP_232593284.1">
    <property type="nucleotide sequence ID" value="NZ_BSPD01000037.1"/>
</dbReference>
<dbReference type="Pfam" id="PF02597">
    <property type="entry name" value="ThiS"/>
    <property type="match status" value="1"/>
</dbReference>
<dbReference type="AlphaFoldDB" id="A0AA37T9F3"/>
<dbReference type="EMBL" id="BSPD01000037">
    <property type="protein sequence ID" value="GLS25945.1"/>
    <property type="molecule type" value="Genomic_DNA"/>
</dbReference>
<dbReference type="InterPro" id="IPR012675">
    <property type="entry name" value="Beta-grasp_dom_sf"/>
</dbReference>
<evidence type="ECO:0000313" key="1">
    <source>
        <dbReference type="EMBL" id="GLS25945.1"/>
    </source>
</evidence>
<dbReference type="Gene3D" id="3.10.20.30">
    <property type="match status" value="1"/>
</dbReference>
<dbReference type="NCBIfam" id="TIGR01683">
    <property type="entry name" value="thiS"/>
    <property type="match status" value="1"/>
</dbReference>
<dbReference type="InterPro" id="IPR003749">
    <property type="entry name" value="ThiS/MoaD-like"/>
</dbReference>
<name>A0AA37T9F3_9GAMM</name>
<dbReference type="InterPro" id="IPR010035">
    <property type="entry name" value="Thi_S"/>
</dbReference>
<comment type="caution">
    <text evidence="1">The sequence shown here is derived from an EMBL/GenBank/DDBJ whole genome shotgun (WGS) entry which is preliminary data.</text>
</comment>
<dbReference type="CDD" id="cd00565">
    <property type="entry name" value="Ubl_ThiS"/>
    <property type="match status" value="1"/>
</dbReference>
<reference evidence="1 2" key="1">
    <citation type="journal article" date="2014" name="Int. J. Syst. Evol. Microbiol.">
        <title>Complete genome sequence of Corynebacterium casei LMG S-19264T (=DSM 44701T), isolated from a smear-ripened cheese.</title>
        <authorList>
            <consortium name="US DOE Joint Genome Institute (JGI-PGF)"/>
            <person name="Walter F."/>
            <person name="Albersmeier A."/>
            <person name="Kalinowski J."/>
            <person name="Ruckert C."/>
        </authorList>
    </citation>
    <scope>NUCLEOTIDE SEQUENCE [LARGE SCALE GENOMIC DNA]</scope>
    <source>
        <strain evidence="1 2">NBRC 110095</strain>
    </source>
</reference>
<keyword evidence="2" id="KW-1185">Reference proteome</keyword>
<proteinExistence type="predicted"/>
<protein>
    <recommendedName>
        <fullName evidence="3">Sulfur carrier protein ThiS</fullName>
    </recommendedName>
</protein>
<evidence type="ECO:0008006" key="3">
    <source>
        <dbReference type="Google" id="ProtNLM"/>
    </source>
</evidence>
<dbReference type="PANTHER" id="PTHR34472">
    <property type="entry name" value="SULFUR CARRIER PROTEIN THIS"/>
    <property type="match status" value="1"/>
</dbReference>
<gene>
    <name evidence="1" type="ORF">GCM10007877_16600</name>
</gene>